<dbReference type="PANTHER" id="PTHR45188:SF2">
    <property type="entry name" value="DNAJ HOMOLOG SUBFAMILY C MEMBER 7"/>
    <property type="match status" value="1"/>
</dbReference>
<accession>A0A6U0NAU2</accession>
<keyword evidence="1" id="KW-0677">Repeat</keyword>
<dbReference type="InterPro" id="IPR036869">
    <property type="entry name" value="J_dom_sf"/>
</dbReference>
<gene>
    <name evidence="5" type="ORF">PCOL08062_LOCUS4919</name>
    <name evidence="6" type="ORF">PCOL08062_LOCUS4920</name>
</gene>
<evidence type="ECO:0000313" key="6">
    <source>
        <dbReference type="EMBL" id="CAD8236950.1"/>
    </source>
</evidence>
<evidence type="ECO:0000256" key="1">
    <source>
        <dbReference type="ARBA" id="ARBA00022737"/>
    </source>
</evidence>
<dbReference type="SUPFAM" id="SSF46565">
    <property type="entry name" value="Chaperone J-domain"/>
    <property type="match status" value="1"/>
</dbReference>
<dbReference type="PROSITE" id="PS50076">
    <property type="entry name" value="DNAJ_2"/>
    <property type="match status" value="1"/>
</dbReference>
<evidence type="ECO:0000259" key="4">
    <source>
        <dbReference type="PROSITE" id="PS50076"/>
    </source>
</evidence>
<evidence type="ECO:0000313" key="5">
    <source>
        <dbReference type="EMBL" id="CAD8236948.1"/>
    </source>
</evidence>
<feature type="domain" description="J" evidence="4">
    <location>
        <begin position="79"/>
        <end position="145"/>
    </location>
</feature>
<dbReference type="InterPro" id="IPR001623">
    <property type="entry name" value="DnaJ_domain"/>
</dbReference>
<reference evidence="5" key="1">
    <citation type="submission" date="2021-01" db="EMBL/GenBank/DDBJ databases">
        <authorList>
            <person name="Corre E."/>
            <person name="Pelletier E."/>
            <person name="Niang G."/>
            <person name="Scheremetjew M."/>
            <person name="Finn R."/>
            <person name="Kale V."/>
            <person name="Holt S."/>
            <person name="Cochrane G."/>
            <person name="Meng A."/>
            <person name="Brown T."/>
            <person name="Cohen L."/>
        </authorList>
    </citation>
    <scope>NUCLEOTIDE SEQUENCE</scope>
    <source>
        <strain evidence="5">CCMP1413</strain>
    </source>
</reference>
<dbReference type="PRINTS" id="PR00625">
    <property type="entry name" value="JDOMAIN"/>
</dbReference>
<dbReference type="Gene3D" id="1.10.287.110">
    <property type="entry name" value="DnaJ domain"/>
    <property type="match status" value="1"/>
</dbReference>
<sequence length="195" mass="22061">MARHNAGAERALEACAVAAAEAEGDAAPLLRHADALMLLARYAEARQKYQEAMQAQQSHEAHRGMQNAERMQKQKDRKDYYKVLEIARTASAADIKKAYRRMATRWHPDKNQDNLEEASRHMQEINEAHEVLSDADVRARYDRGEDVSNRAQEESQRQAQTQQQHMFRQHFGGFGGGGGPRRGPGGGQQFFFHMG</sequence>
<dbReference type="Gene3D" id="1.25.40.10">
    <property type="entry name" value="Tetratricopeptide repeat domain"/>
    <property type="match status" value="1"/>
</dbReference>
<dbReference type="CDD" id="cd06257">
    <property type="entry name" value="DnaJ"/>
    <property type="match status" value="1"/>
</dbReference>
<dbReference type="InterPro" id="IPR011990">
    <property type="entry name" value="TPR-like_helical_dom_sf"/>
</dbReference>
<evidence type="ECO:0000256" key="3">
    <source>
        <dbReference type="SAM" id="MobiDB-lite"/>
    </source>
</evidence>
<dbReference type="EMBL" id="HBDZ01006438">
    <property type="protein sequence ID" value="CAD8236950.1"/>
    <property type="molecule type" value="Transcribed_RNA"/>
</dbReference>
<dbReference type="Pfam" id="PF00226">
    <property type="entry name" value="DnaJ"/>
    <property type="match status" value="1"/>
</dbReference>
<proteinExistence type="predicted"/>
<feature type="region of interest" description="Disordered" evidence="3">
    <location>
        <begin position="145"/>
        <end position="164"/>
    </location>
</feature>
<organism evidence="5">
    <name type="scientific">Prasinoderma coloniale</name>
    <dbReference type="NCBI Taxonomy" id="156133"/>
    <lineage>
        <taxon>Eukaryota</taxon>
        <taxon>Viridiplantae</taxon>
        <taxon>Prasinodermophyta</taxon>
        <taxon>Prasinodermophyceae</taxon>
        <taxon>Prasinodermales</taxon>
        <taxon>Prasinodermaceae</taxon>
        <taxon>Prasinoderma</taxon>
    </lineage>
</organism>
<protein>
    <recommendedName>
        <fullName evidence="4">J domain-containing protein</fullName>
    </recommendedName>
</protein>
<dbReference type="SMART" id="SM00271">
    <property type="entry name" value="DnaJ"/>
    <property type="match status" value="1"/>
</dbReference>
<keyword evidence="2" id="KW-0802">TPR repeat</keyword>
<feature type="compositionally biased region" description="Basic and acidic residues" evidence="3">
    <location>
        <begin position="145"/>
        <end position="156"/>
    </location>
</feature>
<name>A0A6U0NAU2_9VIRI</name>
<dbReference type="EMBL" id="HBDZ01006437">
    <property type="protein sequence ID" value="CAD8236948.1"/>
    <property type="molecule type" value="Transcribed_RNA"/>
</dbReference>
<dbReference type="AlphaFoldDB" id="A0A6U0NAU2"/>
<dbReference type="PANTHER" id="PTHR45188">
    <property type="entry name" value="DNAJ PROTEIN P58IPK HOMOLOG"/>
    <property type="match status" value="1"/>
</dbReference>
<evidence type="ECO:0000256" key="2">
    <source>
        <dbReference type="ARBA" id="ARBA00022803"/>
    </source>
</evidence>